<dbReference type="RefSeq" id="WP_183635181.1">
    <property type="nucleotide sequence ID" value="NZ_BAABLE010000005.1"/>
</dbReference>
<dbReference type="InterPro" id="IPR003594">
    <property type="entry name" value="HATPase_dom"/>
</dbReference>
<feature type="transmembrane region" description="Helical" evidence="9">
    <location>
        <begin position="20"/>
        <end position="40"/>
    </location>
</feature>
<dbReference type="Proteomes" id="UP000561045">
    <property type="component" value="Unassembled WGS sequence"/>
</dbReference>
<gene>
    <name evidence="12" type="ORF">GGR36_002635</name>
</gene>
<dbReference type="Pfam" id="PF02518">
    <property type="entry name" value="HATPase_c"/>
    <property type="match status" value="1"/>
</dbReference>
<keyword evidence="13" id="KW-1185">Reference proteome</keyword>
<dbReference type="Gene3D" id="3.30.565.10">
    <property type="entry name" value="Histidine kinase-like ATPase, C-terminal domain"/>
    <property type="match status" value="1"/>
</dbReference>
<keyword evidence="6" id="KW-0547">Nucleotide-binding</keyword>
<dbReference type="GO" id="GO:0004673">
    <property type="term" value="F:protein histidine kinase activity"/>
    <property type="evidence" value="ECO:0007669"/>
    <property type="project" value="UniProtKB-EC"/>
</dbReference>
<feature type="domain" description="Histidine kinase" evidence="10">
    <location>
        <begin position="491"/>
        <end position="691"/>
    </location>
</feature>
<feature type="transmembrane region" description="Helical" evidence="9">
    <location>
        <begin position="397"/>
        <end position="419"/>
    </location>
</feature>
<evidence type="ECO:0000256" key="2">
    <source>
        <dbReference type="ARBA" id="ARBA00004370"/>
    </source>
</evidence>
<name>A0A840BP87_9RHOO</name>
<evidence type="ECO:0000259" key="11">
    <source>
        <dbReference type="PROSITE" id="PS50885"/>
    </source>
</evidence>
<keyword evidence="9" id="KW-1133">Transmembrane helix</keyword>
<dbReference type="GO" id="GO:0007165">
    <property type="term" value="P:signal transduction"/>
    <property type="evidence" value="ECO:0007669"/>
    <property type="project" value="InterPro"/>
</dbReference>
<evidence type="ECO:0000256" key="5">
    <source>
        <dbReference type="ARBA" id="ARBA00022679"/>
    </source>
</evidence>
<dbReference type="InterPro" id="IPR036890">
    <property type="entry name" value="HATPase_C_sf"/>
</dbReference>
<evidence type="ECO:0000256" key="3">
    <source>
        <dbReference type="ARBA" id="ARBA00012438"/>
    </source>
</evidence>
<sequence>MRLGPREAFHWLASFGLRMLFRGAFLLLALATVAMALFVLQEEKQRSYANYRKDFLKSKEQVLAKLRHPTGQLALLNAPTRARALTPLHPVLLPYASIDFDDQNKVRNVVEMTGCMVRYRRNGAVCVAIGSNPWAGGFIYVAGTFASAPLAAHTVGDAQLDTAHRIRVSVSMRGDTTRWIAPFEPIDDAGARRVSGLRGRLTGFEDSGGDFTHARPVRDFRGWIWQDANCVAPSQDAAGCARLSFFSIRLPVAVLRDALFTKQKPEWPPHDLADIQVRVEALGPESATPLLDSNDSDAVAPFSLDELPPLLQPGQSLVIARADAPTQELVRLAGPEVSAEESWSLLRQLIRRLPVDDGNTALAAEDEVTTAVGGYVVRLSGDVRSANRTLSVVATRLVWFVAAMLVAIALTWLVLEIGIIRRIALLTRRASDLSRSARASGGLEQFDLAQVRGRDELGILARALNDLLRRVKEDAERERIRAGQERDMWHAVGHEIMSPLQSLMVLHGKEDDPASRYIHRMQQAVRVLYGSASPSEAFETSTLQVEALDIDAFLAHVAGNAHCIGIADVGYAPLGQPVMVRGDEYSLEDVVTHILRNADRHRSAGTPITLALELTEHAARIRIHNIGPRIPESMLDTIFEYGVSGKDDGGSEESRGQGLFVARTYMAKMSGTIVAQNDGDGVSFVLTLLRA</sequence>
<dbReference type="GO" id="GO:0016020">
    <property type="term" value="C:membrane"/>
    <property type="evidence" value="ECO:0007669"/>
    <property type="project" value="UniProtKB-SubCell"/>
</dbReference>
<dbReference type="InterPro" id="IPR003660">
    <property type="entry name" value="HAMP_dom"/>
</dbReference>
<dbReference type="PROSITE" id="PS50885">
    <property type="entry name" value="HAMP"/>
    <property type="match status" value="1"/>
</dbReference>
<keyword evidence="4" id="KW-0597">Phosphoprotein</keyword>
<reference evidence="12 13" key="1">
    <citation type="submission" date="2020-08" db="EMBL/GenBank/DDBJ databases">
        <title>Genomic Encyclopedia of Type Strains, Phase IV (KMG-IV): sequencing the most valuable type-strain genomes for metagenomic binning, comparative biology and taxonomic classification.</title>
        <authorList>
            <person name="Goeker M."/>
        </authorList>
    </citation>
    <scope>NUCLEOTIDE SEQUENCE [LARGE SCALE GENOMIC DNA]</scope>
    <source>
        <strain evidence="12 13">DSM 106739</strain>
    </source>
</reference>
<comment type="catalytic activity">
    <reaction evidence="1">
        <text>ATP + protein L-histidine = ADP + protein N-phospho-L-histidine.</text>
        <dbReference type="EC" id="2.7.13.3"/>
    </reaction>
</comment>
<proteinExistence type="predicted"/>
<evidence type="ECO:0000259" key="10">
    <source>
        <dbReference type="PROSITE" id="PS50109"/>
    </source>
</evidence>
<evidence type="ECO:0000256" key="1">
    <source>
        <dbReference type="ARBA" id="ARBA00000085"/>
    </source>
</evidence>
<dbReference type="EMBL" id="JACIET010000002">
    <property type="protein sequence ID" value="MBB4013289.1"/>
    <property type="molecule type" value="Genomic_DNA"/>
</dbReference>
<feature type="domain" description="HAMP" evidence="11">
    <location>
        <begin position="417"/>
        <end position="476"/>
    </location>
</feature>
<keyword evidence="9" id="KW-0472">Membrane</keyword>
<protein>
    <recommendedName>
        <fullName evidence="3">histidine kinase</fullName>
        <ecNumber evidence="3">2.7.13.3</ecNumber>
    </recommendedName>
</protein>
<dbReference type="CDD" id="cd06225">
    <property type="entry name" value="HAMP"/>
    <property type="match status" value="1"/>
</dbReference>
<evidence type="ECO:0000256" key="6">
    <source>
        <dbReference type="ARBA" id="ARBA00022741"/>
    </source>
</evidence>
<dbReference type="InterPro" id="IPR050980">
    <property type="entry name" value="2C_sensor_his_kinase"/>
</dbReference>
<evidence type="ECO:0000256" key="9">
    <source>
        <dbReference type="SAM" id="Phobius"/>
    </source>
</evidence>
<dbReference type="PANTHER" id="PTHR44936:SF10">
    <property type="entry name" value="SENSOR PROTEIN RSTB"/>
    <property type="match status" value="1"/>
</dbReference>
<dbReference type="EC" id="2.7.13.3" evidence="3"/>
<comment type="caution">
    <text evidence="12">The sequence shown here is derived from an EMBL/GenBank/DDBJ whole genome shotgun (WGS) entry which is preliminary data.</text>
</comment>
<dbReference type="GO" id="GO:0005524">
    <property type="term" value="F:ATP binding"/>
    <property type="evidence" value="ECO:0007669"/>
    <property type="project" value="UniProtKB-KW"/>
</dbReference>
<keyword evidence="9" id="KW-0812">Transmembrane</keyword>
<dbReference type="SMART" id="SM00387">
    <property type="entry name" value="HATPase_c"/>
    <property type="match status" value="1"/>
</dbReference>
<dbReference type="InterPro" id="IPR005467">
    <property type="entry name" value="His_kinase_dom"/>
</dbReference>
<dbReference type="PROSITE" id="PS50109">
    <property type="entry name" value="HIS_KIN"/>
    <property type="match status" value="1"/>
</dbReference>
<dbReference type="PANTHER" id="PTHR44936">
    <property type="entry name" value="SENSOR PROTEIN CREC"/>
    <property type="match status" value="1"/>
</dbReference>
<evidence type="ECO:0000256" key="8">
    <source>
        <dbReference type="ARBA" id="ARBA00022840"/>
    </source>
</evidence>
<evidence type="ECO:0000256" key="7">
    <source>
        <dbReference type="ARBA" id="ARBA00022777"/>
    </source>
</evidence>
<dbReference type="Gene3D" id="6.10.340.10">
    <property type="match status" value="1"/>
</dbReference>
<evidence type="ECO:0000256" key="4">
    <source>
        <dbReference type="ARBA" id="ARBA00022553"/>
    </source>
</evidence>
<evidence type="ECO:0000313" key="13">
    <source>
        <dbReference type="Proteomes" id="UP000561045"/>
    </source>
</evidence>
<keyword evidence="7 12" id="KW-0418">Kinase</keyword>
<comment type="subcellular location">
    <subcellularLocation>
        <location evidence="2">Membrane</location>
    </subcellularLocation>
</comment>
<dbReference type="AlphaFoldDB" id="A0A840BP87"/>
<organism evidence="12 13">
    <name type="scientific">Niveibacterium umoris</name>
    <dbReference type="NCBI Taxonomy" id="1193620"/>
    <lineage>
        <taxon>Bacteria</taxon>
        <taxon>Pseudomonadati</taxon>
        <taxon>Pseudomonadota</taxon>
        <taxon>Betaproteobacteria</taxon>
        <taxon>Rhodocyclales</taxon>
        <taxon>Rhodocyclaceae</taxon>
        <taxon>Niveibacterium</taxon>
    </lineage>
</organism>
<dbReference type="SUPFAM" id="SSF55874">
    <property type="entry name" value="ATPase domain of HSP90 chaperone/DNA topoisomerase II/histidine kinase"/>
    <property type="match status" value="1"/>
</dbReference>
<keyword evidence="8" id="KW-0067">ATP-binding</keyword>
<accession>A0A840BP87</accession>
<keyword evidence="5" id="KW-0808">Transferase</keyword>
<evidence type="ECO:0000313" key="12">
    <source>
        <dbReference type="EMBL" id="MBB4013289.1"/>
    </source>
</evidence>